<dbReference type="Pfam" id="PF12697">
    <property type="entry name" value="Abhydrolase_6"/>
    <property type="match status" value="1"/>
</dbReference>
<name>A0A6P2BMQ7_9ACTN</name>
<accession>A0A6P2BMQ7</accession>
<dbReference type="EMBL" id="RPFW01000011">
    <property type="protein sequence ID" value="TVY99800.1"/>
    <property type="molecule type" value="Genomic_DNA"/>
</dbReference>
<proteinExistence type="predicted"/>
<dbReference type="InterPro" id="IPR000073">
    <property type="entry name" value="AB_hydrolase_1"/>
</dbReference>
<dbReference type="GO" id="GO:0016787">
    <property type="term" value="F:hydrolase activity"/>
    <property type="evidence" value="ECO:0007669"/>
    <property type="project" value="UniProtKB-KW"/>
</dbReference>
<gene>
    <name evidence="2" type="ORF">EAS64_39775</name>
</gene>
<dbReference type="PANTHER" id="PTHR43433:SF5">
    <property type="entry name" value="AB HYDROLASE-1 DOMAIN-CONTAINING PROTEIN"/>
    <property type="match status" value="1"/>
</dbReference>
<evidence type="ECO:0000313" key="2">
    <source>
        <dbReference type="EMBL" id="TVY99800.1"/>
    </source>
</evidence>
<dbReference type="PANTHER" id="PTHR43433">
    <property type="entry name" value="HYDROLASE, ALPHA/BETA FOLD FAMILY PROTEIN"/>
    <property type="match status" value="1"/>
</dbReference>
<dbReference type="Gene3D" id="3.40.50.1820">
    <property type="entry name" value="alpha/beta hydrolase"/>
    <property type="match status" value="1"/>
</dbReference>
<organism evidence="2 3">
    <name type="scientific">Trebonia kvetii</name>
    <dbReference type="NCBI Taxonomy" id="2480626"/>
    <lineage>
        <taxon>Bacteria</taxon>
        <taxon>Bacillati</taxon>
        <taxon>Actinomycetota</taxon>
        <taxon>Actinomycetes</taxon>
        <taxon>Streptosporangiales</taxon>
        <taxon>Treboniaceae</taxon>
        <taxon>Trebonia</taxon>
    </lineage>
</organism>
<feature type="domain" description="AB hydrolase-1" evidence="1">
    <location>
        <begin position="23"/>
        <end position="252"/>
    </location>
</feature>
<comment type="caution">
    <text evidence="2">The sequence shown here is derived from an EMBL/GenBank/DDBJ whole genome shotgun (WGS) entry which is preliminary data.</text>
</comment>
<keyword evidence="2" id="KW-0378">Hydrolase</keyword>
<protein>
    <submittedName>
        <fullName evidence="2">Alpha/beta hydrolase</fullName>
    </submittedName>
</protein>
<sequence length="285" mass="30112">MNTVTSQDGTKVAYDRTGSGDPVILIGGAFSYRRYPGQVKLAELLSARFAVYSYDRRGRGDSGDTPPYAVEREIEDLAAVIAAAGGRAHVWGLSSGAVLALEAAAAGLPIRKLAVQEPPLGVDPTDRRLPDDLRPRLTGLIEAGRRGEAVRCYMVDGMGAPPFVPGLLRLMPGVWKRLTAVAHTLPYDAELVEPYQTGRQLSAGQWAAVTIPTLVMCGPEKESPGLLRHGSAAVAAALPDARLVERRGLGHAKKLTPKVIAATLTEFLTDTGPRASTPAGGRAAM</sequence>
<dbReference type="Proteomes" id="UP000460272">
    <property type="component" value="Unassembled WGS sequence"/>
</dbReference>
<dbReference type="AlphaFoldDB" id="A0A6P2BMQ7"/>
<dbReference type="InterPro" id="IPR050471">
    <property type="entry name" value="AB_hydrolase"/>
</dbReference>
<evidence type="ECO:0000313" key="3">
    <source>
        <dbReference type="Proteomes" id="UP000460272"/>
    </source>
</evidence>
<dbReference type="SUPFAM" id="SSF53474">
    <property type="entry name" value="alpha/beta-Hydrolases"/>
    <property type="match status" value="1"/>
</dbReference>
<dbReference type="RefSeq" id="WP_145861882.1">
    <property type="nucleotide sequence ID" value="NZ_RPFW01000011.1"/>
</dbReference>
<dbReference type="OrthoDB" id="63519at2"/>
<reference evidence="2 3" key="1">
    <citation type="submission" date="2018-11" db="EMBL/GenBank/DDBJ databases">
        <title>Trebonia kvetii gen.nov., sp.nov., a novel acidophilic actinobacterium, and proposal of the new actinobacterial family Treboniaceae fam. nov.</title>
        <authorList>
            <person name="Rapoport D."/>
            <person name="Sagova-Mareckova M."/>
            <person name="Sedlacek I."/>
            <person name="Provaznik J."/>
            <person name="Kralova S."/>
            <person name="Pavlinic D."/>
            <person name="Benes V."/>
            <person name="Kopecky J."/>
        </authorList>
    </citation>
    <scope>NUCLEOTIDE SEQUENCE [LARGE SCALE GENOMIC DNA]</scope>
    <source>
        <strain evidence="2 3">15Tr583</strain>
    </source>
</reference>
<keyword evidence="3" id="KW-1185">Reference proteome</keyword>
<dbReference type="InterPro" id="IPR029058">
    <property type="entry name" value="AB_hydrolase_fold"/>
</dbReference>
<evidence type="ECO:0000259" key="1">
    <source>
        <dbReference type="Pfam" id="PF12697"/>
    </source>
</evidence>